<evidence type="ECO:0000256" key="4">
    <source>
        <dbReference type="ARBA" id="ARBA00023163"/>
    </source>
</evidence>
<keyword evidence="6" id="KW-0614">Plasmid</keyword>
<dbReference type="InterPro" id="IPR005119">
    <property type="entry name" value="LysR_subst-bd"/>
</dbReference>
<dbReference type="PROSITE" id="PS50931">
    <property type="entry name" value="HTH_LYSR"/>
    <property type="match status" value="2"/>
</dbReference>
<dbReference type="HOGENOM" id="CLU_039613_6_0_5"/>
<dbReference type="PANTHER" id="PTHR30126:SF98">
    <property type="entry name" value="HTH-TYPE TRANSCRIPTIONAL ACTIVATOR BAUR"/>
    <property type="match status" value="1"/>
</dbReference>
<dbReference type="Pfam" id="PF03466">
    <property type="entry name" value="LysR_substrate"/>
    <property type="match status" value="1"/>
</dbReference>
<dbReference type="SUPFAM" id="SSF53850">
    <property type="entry name" value="Periplasmic binding protein-like II"/>
    <property type="match status" value="1"/>
</dbReference>
<reference evidence="7" key="1">
    <citation type="journal article" date="2014" name="BMC Genomics">
        <title>Genome sequencing of two Neorhizobium galegae strains reveals a noeT gene responsible for the unusual acetylation of the nodulation factors.</title>
        <authorList>
            <person name="Osterman J."/>
            <person name="Marsh J."/>
            <person name="Laine P.K."/>
            <person name="Zeng Z."/>
            <person name="Alatalo E."/>
            <person name="Sullivan J.T."/>
            <person name="Young J.P."/>
            <person name="Thomas-Oates J."/>
            <person name="Paulin L."/>
            <person name="Lindstrom K."/>
        </authorList>
    </citation>
    <scope>NUCLEOTIDE SEQUENCE [LARGE SCALE GENOMIC DNA]</scope>
    <source>
        <strain evidence="7">HAMBI 540</strain>
    </source>
</reference>
<dbReference type="Gene3D" id="1.10.10.10">
    <property type="entry name" value="Winged helix-like DNA-binding domain superfamily/Winged helix DNA-binding domain"/>
    <property type="match status" value="2"/>
</dbReference>
<dbReference type="GO" id="GO:0000976">
    <property type="term" value="F:transcription cis-regulatory region binding"/>
    <property type="evidence" value="ECO:0007669"/>
    <property type="project" value="TreeGrafter"/>
</dbReference>
<evidence type="ECO:0000256" key="2">
    <source>
        <dbReference type="ARBA" id="ARBA00023015"/>
    </source>
</evidence>
<name>A0A068T193_NEOGA</name>
<dbReference type="GO" id="GO:0003700">
    <property type="term" value="F:DNA-binding transcription factor activity"/>
    <property type="evidence" value="ECO:0007669"/>
    <property type="project" value="InterPro"/>
</dbReference>
<keyword evidence="2" id="KW-0805">Transcription regulation</keyword>
<keyword evidence="4" id="KW-0804">Transcription</keyword>
<dbReference type="SUPFAM" id="SSF46785">
    <property type="entry name" value="Winged helix' DNA-binding domain"/>
    <property type="match status" value="2"/>
</dbReference>
<evidence type="ECO:0000313" key="6">
    <source>
        <dbReference type="EMBL" id="CDN52183.1"/>
    </source>
</evidence>
<dbReference type="InterPro" id="IPR000847">
    <property type="entry name" value="LysR_HTH_N"/>
</dbReference>
<comment type="similarity">
    <text evidence="1">Belongs to the LysR transcriptional regulatory family.</text>
</comment>
<dbReference type="Pfam" id="PF00126">
    <property type="entry name" value="HTH_1"/>
    <property type="match status" value="2"/>
</dbReference>
<dbReference type="InterPro" id="IPR036388">
    <property type="entry name" value="WH-like_DNA-bd_sf"/>
</dbReference>
<dbReference type="eggNOG" id="COG0583">
    <property type="taxonomic scope" value="Bacteria"/>
</dbReference>
<dbReference type="EMBL" id="HG938354">
    <property type="protein sequence ID" value="CDN52183.1"/>
    <property type="molecule type" value="Genomic_DNA"/>
</dbReference>
<evidence type="ECO:0000313" key="7">
    <source>
        <dbReference type="Proteomes" id="UP000028181"/>
    </source>
</evidence>
<dbReference type="AlphaFoldDB" id="A0A068T193"/>
<dbReference type="PATRIC" id="fig|1028800.3.peg.6161"/>
<accession>A0A068T193</accession>
<keyword evidence="3" id="KW-0238">DNA-binding</keyword>
<feature type="domain" description="HTH lysR-type" evidence="5">
    <location>
        <begin position="22"/>
        <end position="79"/>
    </location>
</feature>
<organism evidence="6 7">
    <name type="scientific">Neorhizobium galegae bv. orientalis str. HAMBI 540</name>
    <dbReference type="NCBI Taxonomy" id="1028800"/>
    <lineage>
        <taxon>Bacteria</taxon>
        <taxon>Pseudomonadati</taxon>
        <taxon>Pseudomonadota</taxon>
        <taxon>Alphaproteobacteria</taxon>
        <taxon>Hyphomicrobiales</taxon>
        <taxon>Rhizobiaceae</taxon>
        <taxon>Rhizobium/Agrobacterium group</taxon>
        <taxon>Neorhizobium</taxon>
    </lineage>
</organism>
<keyword evidence="7" id="KW-1185">Reference proteome</keyword>
<dbReference type="Gene3D" id="3.40.190.10">
    <property type="entry name" value="Periplasmic binding protein-like II"/>
    <property type="match status" value="2"/>
</dbReference>
<feature type="domain" description="HTH lysR-type" evidence="5">
    <location>
        <begin position="117"/>
        <end position="174"/>
    </location>
</feature>
<dbReference type="PANTHER" id="PTHR30126">
    <property type="entry name" value="HTH-TYPE TRANSCRIPTIONAL REGULATOR"/>
    <property type="match status" value="1"/>
</dbReference>
<geneLocation type="plasmid" evidence="7">
    <name>II</name>
</geneLocation>
<dbReference type="KEGG" id="ngg:RG540_PA15070"/>
<proteinExistence type="inferred from homology"/>
<gene>
    <name evidence="6" type="ORF">RG540_PA15070</name>
</gene>
<evidence type="ECO:0000256" key="3">
    <source>
        <dbReference type="ARBA" id="ARBA00023125"/>
    </source>
</evidence>
<dbReference type="InterPro" id="IPR036390">
    <property type="entry name" value="WH_DNA-bd_sf"/>
</dbReference>
<sequence>MRIMDISSHFSYIPCMENLIRISLKQARTVDAVAKARGLDAAAPVLNMTQPVISRTLAAAEALLGVTLFQRGWGGTEPTAWGDAILPRCSAAVHLIAKAEDDLEALGGVRPNLLAFLRWHHLDALAAVSLRGSASAASGQLGMTQPAVSRAISAVAHYTNQPLFRRRRNGLEATPVAGRLSLLRDELLRELASTDGFGLHAERGLFGRLAVGLLPFSGQDLVAKTLGILTGSNPELRLMAVPGSYAMLAQALLRGEIDCMMGILRAPPPFPGLREIFLYEESFTLVAHKNHPCHRYATSMIDLTNENWIVAPHGTPVRTYFENLFRTLGATPPAQTCEVLSFSDAEKVILHSNSIGMLSYSNRHLADLPNDLKKVDVDLPHGRVPIGLTVREIGDVGAILSRFEQILRSMLDG</sequence>
<evidence type="ECO:0000259" key="5">
    <source>
        <dbReference type="PROSITE" id="PS50931"/>
    </source>
</evidence>
<protein>
    <submittedName>
        <fullName evidence="6">Bacterial regulatory helix-turn-helix, lysR family protein</fullName>
    </submittedName>
</protein>
<evidence type="ECO:0000256" key="1">
    <source>
        <dbReference type="ARBA" id="ARBA00009437"/>
    </source>
</evidence>
<dbReference type="Proteomes" id="UP000028181">
    <property type="component" value="Plasmid pHAMBI540a"/>
</dbReference>